<dbReference type="WBParaSite" id="PSU_v2.g13557.t1">
    <property type="protein sequence ID" value="PSU_v2.g13557.t1"/>
    <property type="gene ID" value="PSU_v2.g13557"/>
</dbReference>
<keyword evidence="2 5" id="KW-0238">DNA-binding</keyword>
<dbReference type="GO" id="GO:0000981">
    <property type="term" value="F:DNA-binding transcription factor activity, RNA polymerase II-specific"/>
    <property type="evidence" value="ECO:0007669"/>
    <property type="project" value="TreeGrafter"/>
</dbReference>
<proteinExistence type="predicted"/>
<dbReference type="SMART" id="SM00398">
    <property type="entry name" value="HMG"/>
    <property type="match status" value="1"/>
</dbReference>
<keyword evidence="4 5" id="KW-0539">Nucleus</keyword>
<feature type="chain" id="PRO_5037869984" evidence="7">
    <location>
        <begin position="16"/>
        <end position="483"/>
    </location>
</feature>
<dbReference type="AlphaFoldDB" id="A0A914Y7G0"/>
<evidence type="ECO:0000259" key="8">
    <source>
        <dbReference type="PROSITE" id="PS50118"/>
    </source>
</evidence>
<feature type="compositionally biased region" description="Polar residues" evidence="6">
    <location>
        <begin position="422"/>
        <end position="435"/>
    </location>
</feature>
<reference evidence="10" key="1">
    <citation type="submission" date="2022-11" db="UniProtKB">
        <authorList>
            <consortium name="WormBaseParasite"/>
        </authorList>
    </citation>
    <scope>IDENTIFICATION</scope>
</reference>
<dbReference type="GO" id="GO:0000978">
    <property type="term" value="F:RNA polymerase II cis-regulatory region sequence-specific DNA binding"/>
    <property type="evidence" value="ECO:0007669"/>
    <property type="project" value="TreeGrafter"/>
</dbReference>
<feature type="domain" description="HMG box" evidence="8">
    <location>
        <begin position="315"/>
        <end position="383"/>
    </location>
</feature>
<dbReference type="SUPFAM" id="SSF47095">
    <property type="entry name" value="HMG-box"/>
    <property type="match status" value="1"/>
</dbReference>
<evidence type="ECO:0000256" key="7">
    <source>
        <dbReference type="SAM" id="SignalP"/>
    </source>
</evidence>
<evidence type="ECO:0000256" key="4">
    <source>
        <dbReference type="ARBA" id="ARBA00023242"/>
    </source>
</evidence>
<keyword evidence="1" id="KW-0805">Transcription regulation</keyword>
<accession>A0A914Y7G0</accession>
<dbReference type="InterPro" id="IPR009071">
    <property type="entry name" value="HMG_box_dom"/>
</dbReference>
<evidence type="ECO:0000256" key="6">
    <source>
        <dbReference type="SAM" id="MobiDB-lite"/>
    </source>
</evidence>
<feature type="region of interest" description="Disordered" evidence="6">
    <location>
        <begin position="274"/>
        <end position="313"/>
    </location>
</feature>
<evidence type="ECO:0000256" key="5">
    <source>
        <dbReference type="PROSITE-ProRule" id="PRU00267"/>
    </source>
</evidence>
<feature type="DNA-binding region" description="HMG box" evidence="5">
    <location>
        <begin position="315"/>
        <end position="383"/>
    </location>
</feature>
<name>A0A914Y7G0_9BILA</name>
<feature type="compositionally biased region" description="Low complexity" evidence="6">
    <location>
        <begin position="437"/>
        <end position="447"/>
    </location>
</feature>
<protein>
    <submittedName>
        <fullName evidence="10">HMG box domain-containing protein</fullName>
    </submittedName>
</protein>
<dbReference type="FunFam" id="1.10.30.10:FF:000003">
    <property type="entry name" value="Putative transcription factor SOX-6"/>
    <property type="match status" value="1"/>
</dbReference>
<dbReference type="CDD" id="cd22042">
    <property type="entry name" value="HMG-box_EGL13-like"/>
    <property type="match status" value="1"/>
</dbReference>
<sequence length="483" mass="53011">MTFFISVFFVTSSSSAPSDLPDILAQTDHACTVLIDGHSLREIINSAGNQNAKLELLSGIIQQLNTIKDRVVSEEPRGTKEIEEEADKSSYIGAVSSSSQQSSPIQKMSNPAFDEMIFRQQMLIQQQNQQRLVAMANMIQMAQNGAAASSPTPGAFNFLFPSAGYDFLSNQAAFSNPLAAAATNSSLFAHNLAQFAAQTPKSASSAGSGPLSAELPRNNPLLTESPLNLSKFKPENLGDLSNNKNAMAMAAMFARNIPHSPNNCTENFEDVSVTAHTSPNSSGNTTPHQNLETSTTPISNQQSVRISAPKSPNHIKRPMNAFMVWARDERRKILKACPDMHNSNISKILGTKWKEMSFAEKQPYYEEQSRLSKLHMEKFPDYRYRPRPKRTCVVDGKRVRINEYKSYIKGKTGPTNNNNNNILKSSWGSQSSPEVQPSAGSPGASSNSSLNAGLDLLNNSLLVDLANHHHQQFQRNSQLLHSE</sequence>
<dbReference type="InterPro" id="IPR051356">
    <property type="entry name" value="SOX/SOX-like_TF"/>
</dbReference>
<dbReference type="PANTHER" id="PTHR45789">
    <property type="entry name" value="FI18025P1"/>
    <property type="match status" value="1"/>
</dbReference>
<dbReference type="GO" id="GO:0005634">
    <property type="term" value="C:nucleus"/>
    <property type="evidence" value="ECO:0007669"/>
    <property type="project" value="UniProtKB-UniRule"/>
</dbReference>
<keyword evidence="7" id="KW-0732">Signal</keyword>
<evidence type="ECO:0000256" key="1">
    <source>
        <dbReference type="ARBA" id="ARBA00023015"/>
    </source>
</evidence>
<evidence type="ECO:0000256" key="3">
    <source>
        <dbReference type="ARBA" id="ARBA00023163"/>
    </source>
</evidence>
<feature type="region of interest" description="Disordered" evidence="6">
    <location>
        <begin position="408"/>
        <end position="447"/>
    </location>
</feature>
<dbReference type="PANTHER" id="PTHR45789:SF2">
    <property type="entry name" value="FI18025P1"/>
    <property type="match status" value="1"/>
</dbReference>
<dbReference type="InterPro" id="IPR036910">
    <property type="entry name" value="HMG_box_dom_sf"/>
</dbReference>
<organism evidence="9 10">
    <name type="scientific">Panagrolaimus superbus</name>
    <dbReference type="NCBI Taxonomy" id="310955"/>
    <lineage>
        <taxon>Eukaryota</taxon>
        <taxon>Metazoa</taxon>
        <taxon>Ecdysozoa</taxon>
        <taxon>Nematoda</taxon>
        <taxon>Chromadorea</taxon>
        <taxon>Rhabditida</taxon>
        <taxon>Tylenchina</taxon>
        <taxon>Panagrolaimomorpha</taxon>
        <taxon>Panagrolaimoidea</taxon>
        <taxon>Panagrolaimidae</taxon>
        <taxon>Panagrolaimus</taxon>
    </lineage>
</organism>
<feature type="compositionally biased region" description="Polar residues" evidence="6">
    <location>
        <begin position="274"/>
        <end position="305"/>
    </location>
</feature>
<feature type="region of interest" description="Disordered" evidence="6">
    <location>
        <begin position="200"/>
        <end position="234"/>
    </location>
</feature>
<dbReference type="PROSITE" id="PS50118">
    <property type="entry name" value="HMG_BOX_2"/>
    <property type="match status" value="1"/>
</dbReference>
<dbReference type="GO" id="GO:0045165">
    <property type="term" value="P:cell fate commitment"/>
    <property type="evidence" value="ECO:0007669"/>
    <property type="project" value="TreeGrafter"/>
</dbReference>
<dbReference type="Gene3D" id="1.10.30.10">
    <property type="entry name" value="High mobility group box domain"/>
    <property type="match status" value="1"/>
</dbReference>
<dbReference type="Proteomes" id="UP000887577">
    <property type="component" value="Unplaced"/>
</dbReference>
<evidence type="ECO:0000256" key="2">
    <source>
        <dbReference type="ARBA" id="ARBA00023125"/>
    </source>
</evidence>
<dbReference type="Pfam" id="PF00505">
    <property type="entry name" value="HMG_box"/>
    <property type="match status" value="1"/>
</dbReference>
<keyword evidence="3" id="KW-0804">Transcription</keyword>
<feature type="signal peptide" evidence="7">
    <location>
        <begin position="1"/>
        <end position="15"/>
    </location>
</feature>
<evidence type="ECO:0000313" key="10">
    <source>
        <dbReference type="WBParaSite" id="PSU_v2.g13557.t1"/>
    </source>
</evidence>
<keyword evidence="9" id="KW-1185">Reference proteome</keyword>
<evidence type="ECO:0000313" key="9">
    <source>
        <dbReference type="Proteomes" id="UP000887577"/>
    </source>
</evidence>